<feature type="signal peptide" evidence="1">
    <location>
        <begin position="1"/>
        <end position="21"/>
    </location>
</feature>
<dbReference type="AlphaFoldDB" id="A0A0L6JX85"/>
<reference evidence="3" key="1">
    <citation type="submission" date="2015-07" db="EMBL/GenBank/DDBJ databases">
        <title>Near-Complete Genome Sequence of the Cellulolytic Bacterium Bacteroides (Pseudobacteroides) cellulosolvens ATCC 35603.</title>
        <authorList>
            <person name="Dassa B."/>
            <person name="Utturkar S.M."/>
            <person name="Klingeman D.M."/>
            <person name="Hurt R.A."/>
            <person name="Keller M."/>
            <person name="Xu J."/>
            <person name="Reddy Y.H.K."/>
            <person name="Borovok I."/>
            <person name="Grinberg I.R."/>
            <person name="Lamed R."/>
            <person name="Zhivin O."/>
            <person name="Bayer E.A."/>
            <person name="Brown S.D."/>
        </authorList>
    </citation>
    <scope>NUCLEOTIDE SEQUENCE [LARGE SCALE GENOMIC DNA]</scope>
    <source>
        <strain evidence="3">DSM 2933</strain>
    </source>
</reference>
<evidence type="ECO:0008006" key="4">
    <source>
        <dbReference type="Google" id="ProtNLM"/>
    </source>
</evidence>
<dbReference type="RefSeq" id="WP_036939959.1">
    <property type="nucleotide sequence ID" value="NZ_JQKC01000010.1"/>
</dbReference>
<gene>
    <name evidence="2" type="ORF">Bccel_5629</name>
</gene>
<dbReference type="EMBL" id="LGTC01000001">
    <property type="protein sequence ID" value="KNY30349.1"/>
    <property type="molecule type" value="Genomic_DNA"/>
</dbReference>
<evidence type="ECO:0000313" key="3">
    <source>
        <dbReference type="Proteomes" id="UP000036923"/>
    </source>
</evidence>
<organism evidence="2 3">
    <name type="scientific">Pseudobacteroides cellulosolvens ATCC 35603 = DSM 2933</name>
    <dbReference type="NCBI Taxonomy" id="398512"/>
    <lineage>
        <taxon>Bacteria</taxon>
        <taxon>Bacillati</taxon>
        <taxon>Bacillota</taxon>
        <taxon>Clostridia</taxon>
        <taxon>Eubacteriales</taxon>
        <taxon>Oscillospiraceae</taxon>
        <taxon>Pseudobacteroides</taxon>
    </lineage>
</organism>
<sequence length="219" mass="25420" precursor="true">MKKYIVLLSMLFLLLFGCSISNNCSEKTLVSLLQNIKQLDLQKEIKSIKASINHIDIMKIDKFQLRYGKDGSIQQLLLNFICQNNNKYLFYEINYDTIKKQYIIQNREAEKWLGYEALYDENQLVESFKQLSFDELTLYQNINSIYDSFTLRYFEETNNISKTSASNVYKVTNGKKQKLINNEQIACGLALVVSGNKVLKSQNRTSIESNDGSIYVFAF</sequence>
<accession>A0A0L6JX85</accession>
<keyword evidence="3" id="KW-1185">Reference proteome</keyword>
<protein>
    <recommendedName>
        <fullName evidence="4">Lipoprotein</fullName>
    </recommendedName>
</protein>
<dbReference type="PROSITE" id="PS51257">
    <property type="entry name" value="PROKAR_LIPOPROTEIN"/>
    <property type="match status" value="1"/>
</dbReference>
<evidence type="ECO:0000313" key="2">
    <source>
        <dbReference type="EMBL" id="KNY30349.1"/>
    </source>
</evidence>
<comment type="caution">
    <text evidence="2">The sequence shown here is derived from an EMBL/GenBank/DDBJ whole genome shotgun (WGS) entry which is preliminary data.</text>
</comment>
<keyword evidence="1" id="KW-0732">Signal</keyword>
<proteinExistence type="predicted"/>
<name>A0A0L6JX85_9FIRM</name>
<feature type="chain" id="PRO_5039426903" description="Lipoprotein" evidence="1">
    <location>
        <begin position="22"/>
        <end position="219"/>
    </location>
</feature>
<evidence type="ECO:0000256" key="1">
    <source>
        <dbReference type="SAM" id="SignalP"/>
    </source>
</evidence>
<dbReference type="Proteomes" id="UP000036923">
    <property type="component" value="Unassembled WGS sequence"/>
</dbReference>